<dbReference type="InterPro" id="IPR042097">
    <property type="entry name" value="Aminopeptidase_N-like_N_sf"/>
</dbReference>
<dbReference type="InterPro" id="IPR050344">
    <property type="entry name" value="Peptidase_M1_aminopeptidases"/>
</dbReference>
<keyword evidence="9" id="KW-0378">Hydrolase</keyword>
<dbReference type="GO" id="GO:0004177">
    <property type="term" value="F:aminopeptidase activity"/>
    <property type="evidence" value="ECO:0007669"/>
    <property type="project" value="UniProtKB-KW"/>
</dbReference>
<dbReference type="Gene3D" id="2.60.40.1910">
    <property type="match status" value="1"/>
</dbReference>
<keyword evidence="4" id="KW-1003">Cell membrane</keyword>
<evidence type="ECO:0000256" key="19">
    <source>
        <dbReference type="SAM" id="SignalP"/>
    </source>
</evidence>
<evidence type="ECO:0000259" key="20">
    <source>
        <dbReference type="Pfam" id="PF01433"/>
    </source>
</evidence>
<evidence type="ECO:0000256" key="13">
    <source>
        <dbReference type="ARBA" id="ARBA00023180"/>
    </source>
</evidence>
<dbReference type="GO" id="GO:0006508">
    <property type="term" value="P:proteolysis"/>
    <property type="evidence" value="ECO:0007669"/>
    <property type="project" value="UniProtKB-KW"/>
</dbReference>
<dbReference type="Pfam" id="PF11838">
    <property type="entry name" value="ERAP1_C"/>
    <property type="match status" value="1"/>
</dbReference>
<dbReference type="Gene3D" id="1.25.50.20">
    <property type="match status" value="1"/>
</dbReference>
<evidence type="ECO:0000256" key="16">
    <source>
        <dbReference type="PIRSR" id="PIRSR634016-3"/>
    </source>
</evidence>
<dbReference type="GO" id="GO:0046872">
    <property type="term" value="F:metal ion binding"/>
    <property type="evidence" value="ECO:0007669"/>
    <property type="project" value="UniProtKB-KW"/>
</dbReference>
<protein>
    <recommendedName>
        <fullName evidence="25">Aminopeptidase</fullName>
    </recommendedName>
</protein>
<evidence type="ECO:0000256" key="5">
    <source>
        <dbReference type="ARBA" id="ARBA00022622"/>
    </source>
</evidence>
<evidence type="ECO:0000256" key="14">
    <source>
        <dbReference type="ARBA" id="ARBA00023288"/>
    </source>
</evidence>
<comment type="similarity">
    <text evidence="2">Belongs to the peptidase M1 family.</text>
</comment>
<dbReference type="InterPro" id="IPR034016">
    <property type="entry name" value="M1_APN-typ"/>
</dbReference>
<feature type="binding site" evidence="16">
    <location>
        <position position="399"/>
    </location>
    <ligand>
        <name>Zn(2+)</name>
        <dbReference type="ChEBI" id="CHEBI:29105"/>
        <note>catalytic</note>
    </ligand>
</feature>
<keyword evidence="6" id="KW-0645">Protease</keyword>
<name>A0ABD0T4R4_LOXSC</name>
<keyword evidence="14" id="KW-0449">Lipoprotein</keyword>
<dbReference type="GO" id="GO:0008237">
    <property type="term" value="F:metallopeptidase activity"/>
    <property type="evidence" value="ECO:0007669"/>
    <property type="project" value="UniProtKB-KW"/>
</dbReference>
<dbReference type="PRINTS" id="PR00756">
    <property type="entry name" value="ALADIPTASE"/>
</dbReference>
<evidence type="ECO:0000256" key="6">
    <source>
        <dbReference type="ARBA" id="ARBA00022670"/>
    </source>
</evidence>
<evidence type="ECO:0000259" key="22">
    <source>
        <dbReference type="Pfam" id="PF17900"/>
    </source>
</evidence>
<keyword evidence="12" id="KW-0472">Membrane</keyword>
<keyword evidence="7 16" id="KW-0479">Metal-binding</keyword>
<evidence type="ECO:0000256" key="2">
    <source>
        <dbReference type="ARBA" id="ARBA00010136"/>
    </source>
</evidence>
<accession>A0ABD0T4R4</accession>
<comment type="caution">
    <text evidence="23">The sequence shown here is derived from an EMBL/GenBank/DDBJ whole genome shotgun (WGS) entry which is preliminary data.</text>
</comment>
<evidence type="ECO:0000256" key="10">
    <source>
        <dbReference type="ARBA" id="ARBA00022833"/>
    </source>
</evidence>
<dbReference type="Proteomes" id="UP001549921">
    <property type="component" value="Unassembled WGS sequence"/>
</dbReference>
<evidence type="ECO:0000256" key="11">
    <source>
        <dbReference type="ARBA" id="ARBA00023049"/>
    </source>
</evidence>
<evidence type="ECO:0000313" key="23">
    <source>
        <dbReference type="EMBL" id="KAL0833022.1"/>
    </source>
</evidence>
<feature type="active site" description="Proton acceptor" evidence="15">
    <location>
        <position position="377"/>
    </location>
</feature>
<organism evidence="23 24">
    <name type="scientific">Loxostege sticticalis</name>
    <name type="common">Beet webworm moth</name>
    <dbReference type="NCBI Taxonomy" id="481309"/>
    <lineage>
        <taxon>Eukaryota</taxon>
        <taxon>Metazoa</taxon>
        <taxon>Ecdysozoa</taxon>
        <taxon>Arthropoda</taxon>
        <taxon>Hexapoda</taxon>
        <taxon>Insecta</taxon>
        <taxon>Pterygota</taxon>
        <taxon>Neoptera</taxon>
        <taxon>Endopterygota</taxon>
        <taxon>Lepidoptera</taxon>
        <taxon>Glossata</taxon>
        <taxon>Ditrysia</taxon>
        <taxon>Pyraloidea</taxon>
        <taxon>Crambidae</taxon>
        <taxon>Pyraustinae</taxon>
        <taxon>Loxostege</taxon>
    </lineage>
</organism>
<reference evidence="23 24" key="1">
    <citation type="submission" date="2024-06" db="EMBL/GenBank/DDBJ databases">
        <title>A chromosome-level genome assembly of beet webworm, Loxostege sticticalis.</title>
        <authorList>
            <person name="Zhang Y."/>
        </authorList>
    </citation>
    <scope>NUCLEOTIDE SEQUENCE [LARGE SCALE GENOMIC DNA]</scope>
    <source>
        <strain evidence="23">AQ028</strain>
        <tissue evidence="23">Male pupae</tissue>
    </source>
</reference>
<proteinExistence type="inferred from homology"/>
<dbReference type="SUPFAM" id="SSF55486">
    <property type="entry name" value="Metalloproteases ('zincins'), catalytic domain"/>
    <property type="match status" value="1"/>
</dbReference>
<feature type="compositionally biased region" description="Low complexity" evidence="18">
    <location>
        <begin position="959"/>
        <end position="976"/>
    </location>
</feature>
<dbReference type="FunFam" id="1.10.390.10:FF:000013">
    <property type="entry name" value="Aminopeptidase N"/>
    <property type="match status" value="1"/>
</dbReference>
<feature type="binding site" evidence="16">
    <location>
        <position position="380"/>
    </location>
    <ligand>
        <name>Zn(2+)</name>
        <dbReference type="ChEBI" id="CHEBI:29105"/>
        <note>catalytic</note>
    </ligand>
</feature>
<gene>
    <name evidence="23" type="ORF">ABMA28_001140</name>
</gene>
<dbReference type="InterPro" id="IPR027268">
    <property type="entry name" value="Peptidase_M4/M1_CTD_sf"/>
</dbReference>
<feature type="domain" description="Aminopeptidase N-like N-terminal" evidence="22">
    <location>
        <begin position="70"/>
        <end position="262"/>
    </location>
</feature>
<keyword evidence="5" id="KW-0336">GPI-anchor</keyword>
<evidence type="ECO:0000256" key="8">
    <source>
        <dbReference type="ARBA" id="ARBA00022729"/>
    </source>
</evidence>
<evidence type="ECO:0000256" key="17">
    <source>
        <dbReference type="PIRSR" id="PIRSR634016-4"/>
    </source>
</evidence>
<evidence type="ECO:0000256" key="3">
    <source>
        <dbReference type="ARBA" id="ARBA00022438"/>
    </source>
</evidence>
<evidence type="ECO:0000256" key="1">
    <source>
        <dbReference type="ARBA" id="ARBA00004609"/>
    </source>
</evidence>
<feature type="site" description="Transition state stabilizer" evidence="17">
    <location>
        <position position="463"/>
    </location>
</feature>
<dbReference type="InterPro" id="IPR001930">
    <property type="entry name" value="Peptidase_M1"/>
</dbReference>
<dbReference type="FunFam" id="2.60.40.1910:FF:000008">
    <property type="entry name" value="Aminopeptidase"/>
    <property type="match status" value="1"/>
</dbReference>
<evidence type="ECO:0000256" key="12">
    <source>
        <dbReference type="ARBA" id="ARBA00023136"/>
    </source>
</evidence>
<dbReference type="SUPFAM" id="SSF63737">
    <property type="entry name" value="Leukotriene A4 hydrolase N-terminal domain"/>
    <property type="match status" value="1"/>
</dbReference>
<dbReference type="Pfam" id="PF17900">
    <property type="entry name" value="Peptidase_M1_N"/>
    <property type="match status" value="1"/>
</dbReference>
<keyword evidence="11" id="KW-0482">Metalloprotease</keyword>
<dbReference type="Gene3D" id="2.60.40.1730">
    <property type="entry name" value="tricorn interacting facor f3 domain"/>
    <property type="match status" value="1"/>
</dbReference>
<dbReference type="PANTHER" id="PTHR11533">
    <property type="entry name" value="PROTEASE M1 ZINC METALLOPROTEASE"/>
    <property type="match status" value="1"/>
</dbReference>
<feature type="chain" id="PRO_5044888691" description="Aminopeptidase" evidence="19">
    <location>
        <begin position="19"/>
        <end position="1013"/>
    </location>
</feature>
<evidence type="ECO:0008006" key="25">
    <source>
        <dbReference type="Google" id="ProtNLM"/>
    </source>
</evidence>
<evidence type="ECO:0000256" key="7">
    <source>
        <dbReference type="ARBA" id="ARBA00022723"/>
    </source>
</evidence>
<feature type="domain" description="Peptidase M1 membrane alanine aminopeptidase" evidence="20">
    <location>
        <begin position="300"/>
        <end position="510"/>
    </location>
</feature>
<feature type="signal peptide" evidence="19">
    <location>
        <begin position="1"/>
        <end position="18"/>
    </location>
</feature>
<dbReference type="GO" id="GO:0098552">
    <property type="term" value="C:side of membrane"/>
    <property type="evidence" value="ECO:0007669"/>
    <property type="project" value="UniProtKB-KW"/>
</dbReference>
<evidence type="ECO:0000259" key="21">
    <source>
        <dbReference type="Pfam" id="PF11838"/>
    </source>
</evidence>
<feature type="region of interest" description="Disordered" evidence="18">
    <location>
        <begin position="956"/>
        <end position="989"/>
    </location>
</feature>
<dbReference type="Gene3D" id="1.10.390.10">
    <property type="entry name" value="Neutral Protease Domain 2"/>
    <property type="match status" value="1"/>
</dbReference>
<keyword evidence="3" id="KW-0031">Aminopeptidase</keyword>
<dbReference type="CDD" id="cd09601">
    <property type="entry name" value="M1_APN-Q_like"/>
    <property type="match status" value="1"/>
</dbReference>
<sequence length="1013" mass="115529">MATLSFIILAAVCLAAHAYPQNPRPYRNTIFGDEKLEGGPFENIDEFADVAQVTSLDGSVSPYRLPTTTKPEHYKILLTVEIPRNYFSGEEEIQLYATQSGVNEIVIHAYDLNITSLELRQGSNVILTTWSFQTEYQFIRVRLTDGTLSYSATNKIMYTLAITYEAPLRTDMTGLYQNWFKNNATTDSESWMASTHFQATAARSAFPCYDEPGFKATFSITIRRPAAFSSWTGMRLREIRNTSIEGYQEDEFYITPIQPTYLIAIIVAEYESLPIYDQSGNLVYEVIARPGAINTNQGEYALNIGQDLLSAMSKYTDKDFYSLHPHIKMTQAAIPDFRAGAMENWGLLVYREAYLMYDKEHTNGYYKQLIAYILSHEIAHMWFGNLVTCDWWDVFWLNEGFARFFQYFLTDSVDSELGLGIRFINEQVHTALLTDSANNPHPLTHSGIYDPVQIRSMFSTISYNKGASIIRQTEHLLGYNVFRNGLRKYLTERSYSTALPNHLFQALQSEAVAAGAITEYGPEFNVIEYYRTWTEQAGHPVLSVKVDHQTGDMEISQHRFNINSGYTTPSFNWIVPITFATASNPDFVNTKPSHIIKDAVTTINRSSIGDEWVIFNKQQSGFYRVNYDDYTWNLIVMALRGPERTKIHEYNRAQIVNDVFQFARSDLMTYSRAFNILSFLENETEYTPWVAAITGFNWIRNRLVGTTYLSRLEALMAQWANTAMTQLTYEPIQNESFMRSYLRYQLAPFMCNLNQTDCHQAARQQFQALRDNGIEVPVDSRNWVYCNALRQGTEEDFEFLWNRYLYHNVYSEKILLLTVLGCTPFETSLNKLLDAIVEENFIIRPQDYTSAFSTIVSGNEGNTQIVFRYIQRNLEAIGKAFGSHFTPIDYATPLSYISSRLRTTQEIDEFQTWATNNREVFGTSYNSIFNGAQSARQSLQWAIDVRDDIEGYLNSGDETYSSTTSSTAAPIVTTSVSPPPLEEPTTPELPDSASSVFLSVLVVILAVAANLAL</sequence>
<dbReference type="InterPro" id="IPR024571">
    <property type="entry name" value="ERAP1-like_C_dom"/>
</dbReference>
<keyword evidence="8 19" id="KW-0732">Signal</keyword>
<dbReference type="PANTHER" id="PTHR11533:SF301">
    <property type="entry name" value="AMINOPEPTIDASE"/>
    <property type="match status" value="1"/>
</dbReference>
<comment type="subcellular location">
    <subcellularLocation>
        <location evidence="1">Cell membrane</location>
        <topology evidence="1">Lipid-anchor</topology>
        <topology evidence="1">GPI-anchor</topology>
    </subcellularLocation>
</comment>
<evidence type="ECO:0000256" key="18">
    <source>
        <dbReference type="SAM" id="MobiDB-lite"/>
    </source>
</evidence>
<evidence type="ECO:0000256" key="9">
    <source>
        <dbReference type="ARBA" id="ARBA00022801"/>
    </source>
</evidence>
<dbReference type="Pfam" id="PF01433">
    <property type="entry name" value="Peptidase_M1"/>
    <property type="match status" value="1"/>
</dbReference>
<dbReference type="InterPro" id="IPR014782">
    <property type="entry name" value="Peptidase_M1_dom"/>
</dbReference>
<dbReference type="AlphaFoldDB" id="A0ABD0T4R4"/>
<dbReference type="EMBL" id="JBEDNZ010000010">
    <property type="protein sequence ID" value="KAL0833022.1"/>
    <property type="molecule type" value="Genomic_DNA"/>
</dbReference>
<comment type="cofactor">
    <cofactor evidence="16">
        <name>Zn(2+)</name>
        <dbReference type="ChEBI" id="CHEBI:29105"/>
    </cofactor>
    <text evidence="16">Binds 1 zinc ion per subunit.</text>
</comment>
<evidence type="ECO:0000313" key="24">
    <source>
        <dbReference type="Proteomes" id="UP001549921"/>
    </source>
</evidence>
<keyword evidence="10 16" id="KW-0862">Zinc</keyword>
<keyword evidence="13" id="KW-0325">Glycoprotein</keyword>
<dbReference type="InterPro" id="IPR045357">
    <property type="entry name" value="Aminopeptidase_N-like_N"/>
</dbReference>
<dbReference type="GO" id="GO:0005886">
    <property type="term" value="C:plasma membrane"/>
    <property type="evidence" value="ECO:0007669"/>
    <property type="project" value="UniProtKB-SubCell"/>
</dbReference>
<feature type="domain" description="ERAP1-like C-terminal" evidence="21">
    <location>
        <begin position="612"/>
        <end position="922"/>
    </location>
</feature>
<feature type="binding site" evidence="16">
    <location>
        <position position="376"/>
    </location>
    <ligand>
        <name>Zn(2+)</name>
        <dbReference type="ChEBI" id="CHEBI:29105"/>
        <note>catalytic</note>
    </ligand>
</feature>
<evidence type="ECO:0000256" key="15">
    <source>
        <dbReference type="PIRSR" id="PIRSR634016-1"/>
    </source>
</evidence>
<evidence type="ECO:0000256" key="4">
    <source>
        <dbReference type="ARBA" id="ARBA00022475"/>
    </source>
</evidence>